<accession>A0ABV9DMZ5</accession>
<dbReference type="InterPro" id="IPR051678">
    <property type="entry name" value="AGP_Transferase"/>
</dbReference>
<reference evidence="3" key="1">
    <citation type="journal article" date="2019" name="Int. J. Syst. Evol. Microbiol.">
        <title>The Global Catalogue of Microorganisms (GCM) 10K type strain sequencing project: providing services to taxonomists for standard genome sequencing and annotation.</title>
        <authorList>
            <consortium name="The Broad Institute Genomics Platform"/>
            <consortium name="The Broad Institute Genome Sequencing Center for Infectious Disease"/>
            <person name="Wu L."/>
            <person name="Ma J."/>
        </authorList>
    </citation>
    <scope>NUCLEOTIDE SEQUENCE [LARGE SCALE GENOMIC DNA]</scope>
    <source>
        <strain evidence="3">CGMCC 4.7426</strain>
    </source>
</reference>
<dbReference type="InterPro" id="IPR002575">
    <property type="entry name" value="Aminoglycoside_PTrfase"/>
</dbReference>
<evidence type="ECO:0000313" key="3">
    <source>
        <dbReference type="Proteomes" id="UP001595989"/>
    </source>
</evidence>
<keyword evidence="3" id="KW-1185">Reference proteome</keyword>
<dbReference type="Proteomes" id="UP001595989">
    <property type="component" value="Unassembled WGS sequence"/>
</dbReference>
<dbReference type="RefSeq" id="WP_390298583.1">
    <property type="nucleotide sequence ID" value="NZ_JBHSFU010000011.1"/>
</dbReference>
<evidence type="ECO:0000313" key="2">
    <source>
        <dbReference type="EMBL" id="MFC4559767.1"/>
    </source>
</evidence>
<keyword evidence="2" id="KW-0808">Transferase</keyword>
<dbReference type="SUPFAM" id="SSF56112">
    <property type="entry name" value="Protein kinase-like (PK-like)"/>
    <property type="match status" value="1"/>
</dbReference>
<gene>
    <name evidence="2" type="ORF">ACFO3D_16400</name>
</gene>
<dbReference type="EC" id="2.7.-.-" evidence="2"/>
<feature type="domain" description="Aminoglycoside phosphotransferase" evidence="1">
    <location>
        <begin position="39"/>
        <end position="261"/>
    </location>
</feature>
<dbReference type="PANTHER" id="PTHR21310">
    <property type="entry name" value="AMINOGLYCOSIDE PHOSPHOTRANSFERASE-RELATED-RELATED"/>
    <property type="match status" value="1"/>
</dbReference>
<sequence length="336" mass="39377">MTTEIFFASNKIEVNDKQIQLMLNRFSLGKLLSLEGPTRGVMGQTIFVSTTNGDFVLKGNPIYDGQFLEEKFFVENINKRTNIPVPLPYRVDMSEDIFGWSYSVMPRFTGVHINNPYIQVNLTQKEKIDIAKLLGKTMAKLHSWRTLHYGEYEPINQTVRSFEGSYQKWLYKRIRYWLEDAKKYSLINFEDVKWVEWILDSSQKAFARKSLASFVMGDFKPDNFLLEKGVKGWSFKALFDFTTAYFGDPIADLPRMVLWYLSLEEKLLAKNFIFSYLECSNDQESFTERLKVHLLQQLVLDWGCAWATDNVTWNKKLSFSNWAKGYTDYIENLKVN</sequence>
<organism evidence="2 3">
    <name type="scientific">Virgibacillus kekensis</name>
    <dbReference type="NCBI Taxonomy" id="202261"/>
    <lineage>
        <taxon>Bacteria</taxon>
        <taxon>Bacillati</taxon>
        <taxon>Bacillota</taxon>
        <taxon>Bacilli</taxon>
        <taxon>Bacillales</taxon>
        <taxon>Bacillaceae</taxon>
        <taxon>Virgibacillus</taxon>
    </lineage>
</organism>
<dbReference type="Gene3D" id="3.30.200.20">
    <property type="entry name" value="Phosphorylase Kinase, domain 1"/>
    <property type="match status" value="1"/>
</dbReference>
<dbReference type="Gene3D" id="3.90.1200.10">
    <property type="match status" value="1"/>
</dbReference>
<evidence type="ECO:0000259" key="1">
    <source>
        <dbReference type="Pfam" id="PF01636"/>
    </source>
</evidence>
<proteinExistence type="predicted"/>
<dbReference type="GO" id="GO:0016740">
    <property type="term" value="F:transferase activity"/>
    <property type="evidence" value="ECO:0007669"/>
    <property type="project" value="UniProtKB-KW"/>
</dbReference>
<dbReference type="EMBL" id="JBHSFU010000011">
    <property type="protein sequence ID" value="MFC4559767.1"/>
    <property type="molecule type" value="Genomic_DNA"/>
</dbReference>
<dbReference type="PANTHER" id="PTHR21310:SF15">
    <property type="entry name" value="AMINOGLYCOSIDE PHOSPHOTRANSFERASE DOMAIN-CONTAINING PROTEIN"/>
    <property type="match status" value="1"/>
</dbReference>
<dbReference type="Pfam" id="PF01636">
    <property type="entry name" value="APH"/>
    <property type="match status" value="1"/>
</dbReference>
<protein>
    <submittedName>
        <fullName evidence="2">Aminoglycoside phosphotransferase family protein</fullName>
        <ecNumber evidence="2">2.7.-.-</ecNumber>
    </submittedName>
</protein>
<comment type="caution">
    <text evidence="2">The sequence shown here is derived from an EMBL/GenBank/DDBJ whole genome shotgun (WGS) entry which is preliminary data.</text>
</comment>
<dbReference type="InterPro" id="IPR011009">
    <property type="entry name" value="Kinase-like_dom_sf"/>
</dbReference>
<name>A0ABV9DMZ5_9BACI</name>